<comment type="catalytic activity">
    <reaction evidence="6">
        <text>a 5'-end (N(7)-methyl 5'-triphosphoguanosine)-ribonucleoside in snRNA + S-adenosyl-L-methionine = a 5'-end (N(2),N(7)-dimethyl 5'-triphosphoguanosine)-ribonucleoside in snRNA + S-adenosyl-L-homocysteine + H(+)</text>
        <dbReference type="Rhea" id="RHEA:78471"/>
        <dbReference type="Rhea" id="RHEA-COMP:19085"/>
        <dbReference type="Rhea" id="RHEA-COMP:19087"/>
        <dbReference type="ChEBI" id="CHEBI:15378"/>
        <dbReference type="ChEBI" id="CHEBI:57856"/>
        <dbReference type="ChEBI" id="CHEBI:59789"/>
        <dbReference type="ChEBI" id="CHEBI:156461"/>
        <dbReference type="ChEBI" id="CHEBI:172880"/>
    </reaction>
    <physiologicalReaction direction="left-to-right" evidence="6">
        <dbReference type="Rhea" id="RHEA:78472"/>
    </physiologicalReaction>
</comment>
<comment type="caution">
    <text evidence="8">The sequence shown here is derived from an EMBL/GenBank/DDBJ whole genome shotgun (WGS) entry which is preliminary data.</text>
</comment>
<dbReference type="Gene3D" id="3.40.50.150">
    <property type="entry name" value="Vaccinia Virus protein VP39"/>
    <property type="match status" value="1"/>
</dbReference>
<comment type="catalytic activity">
    <reaction evidence="3">
        <text>a 5'-end (N(2),N(7)-dimethyl 5'-triphosphoguanosine)-ribonucleoside in snoRNA + S-adenosyl-L-methionine = a 5'-end (N(2),N(2),N(7)-trimethyl 5'-triphosphoguanosine)-ribonucleoside in snoRNA + S-adenosyl-L-homocysteine + H(+)</text>
        <dbReference type="Rhea" id="RHEA:78507"/>
        <dbReference type="Rhea" id="RHEA-COMP:19088"/>
        <dbReference type="Rhea" id="RHEA-COMP:19090"/>
        <dbReference type="ChEBI" id="CHEBI:15378"/>
        <dbReference type="ChEBI" id="CHEBI:57856"/>
        <dbReference type="ChEBI" id="CHEBI:59789"/>
        <dbReference type="ChEBI" id="CHEBI:167623"/>
        <dbReference type="ChEBI" id="CHEBI:172880"/>
    </reaction>
    <physiologicalReaction direction="left-to-right" evidence="3">
        <dbReference type="Rhea" id="RHEA:78508"/>
    </physiologicalReaction>
</comment>
<dbReference type="InterPro" id="IPR019012">
    <property type="entry name" value="RNA_cap_Gua-N2-MeTrfase"/>
</dbReference>
<evidence type="ECO:0000256" key="7">
    <source>
        <dbReference type="ARBA" id="ARBA00049790"/>
    </source>
</evidence>
<evidence type="ECO:0000256" key="6">
    <source>
        <dbReference type="ARBA" id="ARBA00049075"/>
    </source>
</evidence>
<reference evidence="8" key="1">
    <citation type="submission" date="2019-09" db="EMBL/GenBank/DDBJ databases">
        <title>Draft genome information of white flower Hibiscus syriacus.</title>
        <authorList>
            <person name="Kim Y.-M."/>
        </authorList>
    </citation>
    <scope>NUCLEOTIDE SEQUENCE [LARGE SCALE GENOMIC DNA]</scope>
    <source>
        <strain evidence="8">YM2019G1</strain>
    </source>
</reference>
<evidence type="ECO:0000313" key="9">
    <source>
        <dbReference type="Proteomes" id="UP000436088"/>
    </source>
</evidence>
<evidence type="ECO:0000313" key="8">
    <source>
        <dbReference type="EMBL" id="KAE8683627.1"/>
    </source>
</evidence>
<name>A0A6A2YWD0_HIBSY</name>
<dbReference type="PANTHER" id="PTHR14741:SF32">
    <property type="entry name" value="TRIMETHYLGUANOSINE SYNTHASE"/>
    <property type="match status" value="1"/>
</dbReference>
<comment type="catalytic activity">
    <reaction evidence="5">
        <text>a 5'-end (N(2),N(7)-dimethyl 5'-triphosphoguanosine)-ribonucleoside in snRNA + S-adenosyl-L-methionine = a 5'-end (N(2),N(2),N(7)-trimethyl 5'-triphosphoguanosine)-ribonucleoside in snRNA + S-adenosyl-L-homocysteine + H(+)</text>
        <dbReference type="Rhea" id="RHEA:78479"/>
        <dbReference type="Rhea" id="RHEA-COMP:19087"/>
        <dbReference type="Rhea" id="RHEA-COMP:19089"/>
        <dbReference type="ChEBI" id="CHEBI:15378"/>
        <dbReference type="ChEBI" id="CHEBI:57856"/>
        <dbReference type="ChEBI" id="CHEBI:59789"/>
        <dbReference type="ChEBI" id="CHEBI:167623"/>
        <dbReference type="ChEBI" id="CHEBI:172880"/>
    </reaction>
    <physiologicalReaction direction="left-to-right" evidence="5">
        <dbReference type="Rhea" id="RHEA:78480"/>
    </physiologicalReaction>
</comment>
<organism evidence="8 9">
    <name type="scientific">Hibiscus syriacus</name>
    <name type="common">Rose of Sharon</name>
    <dbReference type="NCBI Taxonomy" id="106335"/>
    <lineage>
        <taxon>Eukaryota</taxon>
        <taxon>Viridiplantae</taxon>
        <taxon>Streptophyta</taxon>
        <taxon>Embryophyta</taxon>
        <taxon>Tracheophyta</taxon>
        <taxon>Spermatophyta</taxon>
        <taxon>Magnoliopsida</taxon>
        <taxon>eudicotyledons</taxon>
        <taxon>Gunneridae</taxon>
        <taxon>Pentapetalae</taxon>
        <taxon>rosids</taxon>
        <taxon>malvids</taxon>
        <taxon>Malvales</taxon>
        <taxon>Malvaceae</taxon>
        <taxon>Malvoideae</taxon>
        <taxon>Hibiscus</taxon>
    </lineage>
</organism>
<dbReference type="SUPFAM" id="SSF53335">
    <property type="entry name" value="S-adenosyl-L-methionine-dependent methyltransferases"/>
    <property type="match status" value="1"/>
</dbReference>
<dbReference type="EMBL" id="VEPZ02001263">
    <property type="protein sequence ID" value="KAE8683627.1"/>
    <property type="molecule type" value="Genomic_DNA"/>
</dbReference>
<dbReference type="InterPro" id="IPR029063">
    <property type="entry name" value="SAM-dependent_MTases_sf"/>
</dbReference>
<protein>
    <recommendedName>
        <fullName evidence="1">Trimethylguanosine synthase</fullName>
    </recommendedName>
    <alternativeName>
        <fullName evidence="7">Cap-specific guanine-N(2) methyltransferase</fullName>
    </alternativeName>
</protein>
<evidence type="ECO:0000256" key="5">
    <source>
        <dbReference type="ARBA" id="ARBA00048763"/>
    </source>
</evidence>
<evidence type="ECO:0000256" key="3">
    <source>
        <dbReference type="ARBA" id="ARBA00047418"/>
    </source>
</evidence>
<proteinExistence type="inferred from homology"/>
<dbReference type="GO" id="GO:0071164">
    <property type="term" value="F:RNA cap trimethylguanosine synthase activity"/>
    <property type="evidence" value="ECO:0007669"/>
    <property type="project" value="TreeGrafter"/>
</dbReference>
<dbReference type="Proteomes" id="UP000436088">
    <property type="component" value="Unassembled WGS sequence"/>
</dbReference>
<evidence type="ECO:0000256" key="1">
    <source>
        <dbReference type="ARBA" id="ARBA00018517"/>
    </source>
</evidence>
<accession>A0A6A2YWD0</accession>
<dbReference type="AlphaFoldDB" id="A0A6A2YWD0"/>
<comment type="catalytic activity">
    <reaction evidence="4">
        <text>a 5'-end (N(7)-methyl 5'-triphosphoguanosine)-ribonucleoside in snoRNA + S-adenosyl-L-methionine = a 5'-end (N(2),N(7)-dimethyl 5'-triphosphoguanosine)-ribonucleoside in snoRNA + S-adenosyl-L-homocysteine + H(+)</text>
        <dbReference type="Rhea" id="RHEA:78475"/>
        <dbReference type="Rhea" id="RHEA-COMP:19086"/>
        <dbReference type="Rhea" id="RHEA-COMP:19088"/>
        <dbReference type="ChEBI" id="CHEBI:15378"/>
        <dbReference type="ChEBI" id="CHEBI:57856"/>
        <dbReference type="ChEBI" id="CHEBI:59789"/>
        <dbReference type="ChEBI" id="CHEBI:156461"/>
        <dbReference type="ChEBI" id="CHEBI:172880"/>
    </reaction>
    <physiologicalReaction direction="left-to-right" evidence="4">
        <dbReference type="Rhea" id="RHEA:78476"/>
    </physiologicalReaction>
</comment>
<comment type="similarity">
    <text evidence="2">Belongs to the methyltransferase superfamily. Trimethylguanosine synthase family.</text>
</comment>
<dbReference type="Pfam" id="PF09445">
    <property type="entry name" value="Methyltransf_15"/>
    <property type="match status" value="1"/>
</dbReference>
<evidence type="ECO:0000256" key="4">
    <source>
        <dbReference type="ARBA" id="ARBA00048740"/>
    </source>
</evidence>
<dbReference type="PANTHER" id="PTHR14741">
    <property type="entry name" value="S-ADENOSYLMETHIONINE-DEPENDENT METHYLTRANSFERASE RELATED"/>
    <property type="match status" value="1"/>
</dbReference>
<keyword evidence="9" id="KW-1185">Reference proteome</keyword>
<evidence type="ECO:0000256" key="2">
    <source>
        <dbReference type="ARBA" id="ARBA00025783"/>
    </source>
</evidence>
<dbReference type="GO" id="GO:0005634">
    <property type="term" value="C:nucleus"/>
    <property type="evidence" value="ECO:0007669"/>
    <property type="project" value="TreeGrafter"/>
</dbReference>
<gene>
    <name evidence="8" type="ORF">F3Y22_tig00111198pilonHSYRG00082</name>
</gene>
<sequence length="104" mass="11683">MSEVYYAIVGKYCCQRYLLFSRFDEGIKMDGEGWFSVTLELIARHHASCCGSGIVVDSFTRVGGNAIQLSQRSAHVIAFDIDLKKIDYAYHNVAVYGVNDHIDL</sequence>